<dbReference type="EMBL" id="VCDI01000004">
    <property type="protein sequence ID" value="TLU72096.1"/>
    <property type="molecule type" value="Genomic_DNA"/>
</dbReference>
<evidence type="ECO:0000256" key="2">
    <source>
        <dbReference type="ARBA" id="ARBA00023235"/>
    </source>
</evidence>
<dbReference type="RefSeq" id="WP_138326502.1">
    <property type="nucleotide sequence ID" value="NZ_VCDI01000004.1"/>
</dbReference>
<keyword evidence="2" id="KW-0413">Isomerase</keyword>
<comment type="similarity">
    <text evidence="1">Belongs to the N-acylglucosamine 2-epimerase family.</text>
</comment>
<evidence type="ECO:0000313" key="4">
    <source>
        <dbReference type="Proteomes" id="UP000305654"/>
    </source>
</evidence>
<dbReference type="OrthoDB" id="9806359at2"/>
<name>A0A5R9J9R0_9PROT</name>
<comment type="caution">
    <text evidence="3">The sequence shown here is derived from an EMBL/GenBank/DDBJ whole genome shotgun (WGS) entry which is preliminary data.</text>
</comment>
<dbReference type="GO" id="GO:0005975">
    <property type="term" value="P:carbohydrate metabolic process"/>
    <property type="evidence" value="ECO:0007669"/>
    <property type="project" value="InterPro"/>
</dbReference>
<organism evidence="3 4">
    <name type="scientific">Lichenicoccus roseus</name>
    <dbReference type="NCBI Taxonomy" id="2683649"/>
    <lineage>
        <taxon>Bacteria</taxon>
        <taxon>Pseudomonadati</taxon>
        <taxon>Pseudomonadota</taxon>
        <taxon>Alphaproteobacteria</taxon>
        <taxon>Acetobacterales</taxon>
        <taxon>Acetobacteraceae</taxon>
        <taxon>Lichenicoccus</taxon>
    </lineage>
</organism>
<dbReference type="Proteomes" id="UP000305654">
    <property type="component" value="Unassembled WGS sequence"/>
</dbReference>
<evidence type="ECO:0000313" key="3">
    <source>
        <dbReference type="EMBL" id="TLU72096.1"/>
    </source>
</evidence>
<reference evidence="3 4" key="1">
    <citation type="submission" date="2019-05" db="EMBL/GenBank/DDBJ databases">
        <authorList>
            <person name="Pankratov T."/>
            <person name="Grouzdev D."/>
        </authorList>
    </citation>
    <scope>NUCLEOTIDE SEQUENCE [LARGE SCALE GENOMIC DNA]</scope>
    <source>
        <strain evidence="3 4">KEBCLARHB70R</strain>
    </source>
</reference>
<dbReference type="SUPFAM" id="SSF48208">
    <property type="entry name" value="Six-hairpin glycosidases"/>
    <property type="match status" value="1"/>
</dbReference>
<dbReference type="InterPro" id="IPR010819">
    <property type="entry name" value="AGE/CE"/>
</dbReference>
<dbReference type="GO" id="GO:0016853">
    <property type="term" value="F:isomerase activity"/>
    <property type="evidence" value="ECO:0007669"/>
    <property type="project" value="UniProtKB-KW"/>
</dbReference>
<accession>A0A5R9J9R0</accession>
<proteinExistence type="inferred from homology"/>
<dbReference type="Pfam" id="PF07221">
    <property type="entry name" value="GlcNAc_2-epim"/>
    <property type="match status" value="1"/>
</dbReference>
<dbReference type="InterPro" id="IPR012341">
    <property type="entry name" value="6hp_glycosidase-like_sf"/>
</dbReference>
<protein>
    <submittedName>
        <fullName evidence="3">N-acylglucosamine 2-epimerase</fullName>
    </submittedName>
</protein>
<keyword evidence="4" id="KW-1185">Reference proteome</keyword>
<dbReference type="Gene3D" id="1.50.10.10">
    <property type="match status" value="1"/>
</dbReference>
<sequence length="382" mass="42792">MSTETSSRPDPTRLRETAVRVRHWLNQEAWPLWIERGIDSDGLFYEQLDFAGHPDLSARRRVRVQGRQLFCFAQALAAGHEAARDKLALGLATVEARCWGPDGKPGWIHMLTPDGQTLDTLRDTYDQAFMLFGLAAAYRVGFEHARVLAERTIAFLDRDVADGKAGGYLEGVPASLPRRSNPHMHLMEAMLVWYSATGDKGWLARAEAIAALFETRFFDRTAGTLGEYFSQDLRLADGDAGDSVEPGHHFEWSWLLHRLCDLGGRNFRHQADALYRFALRHGIGADGFAVDECRKSGEQQRASRRTWPQTELIKAHLANGAWDEAATVTNAVLRTYLGTQVAGLWIDQFDARGEARADVVPASTLYHLVVAFEDLLRIADEE</sequence>
<gene>
    <name evidence="3" type="ORF">FE263_13305</name>
</gene>
<dbReference type="AlphaFoldDB" id="A0A5R9J9R0"/>
<evidence type="ECO:0000256" key="1">
    <source>
        <dbReference type="ARBA" id="ARBA00008558"/>
    </source>
</evidence>
<dbReference type="PANTHER" id="PTHR15108">
    <property type="entry name" value="N-ACYLGLUCOSAMINE-2-EPIMERASE"/>
    <property type="match status" value="1"/>
</dbReference>
<dbReference type="InterPro" id="IPR008928">
    <property type="entry name" value="6-hairpin_glycosidase_sf"/>
</dbReference>